<dbReference type="Gene3D" id="1.20.58.900">
    <property type="match status" value="2"/>
</dbReference>
<protein>
    <recommendedName>
        <fullName evidence="3">RUN domain-containing protein</fullName>
    </recommendedName>
</protein>
<gene>
    <name evidence="4" type="ORF">GOODEAATRI_015001</name>
</gene>
<feature type="compositionally biased region" description="Basic residues" evidence="2">
    <location>
        <begin position="100"/>
        <end position="114"/>
    </location>
</feature>
<organism evidence="4 5">
    <name type="scientific">Goodea atripinnis</name>
    <dbReference type="NCBI Taxonomy" id="208336"/>
    <lineage>
        <taxon>Eukaryota</taxon>
        <taxon>Metazoa</taxon>
        <taxon>Chordata</taxon>
        <taxon>Craniata</taxon>
        <taxon>Vertebrata</taxon>
        <taxon>Euteleostomi</taxon>
        <taxon>Actinopterygii</taxon>
        <taxon>Neopterygii</taxon>
        <taxon>Teleostei</taxon>
        <taxon>Neoteleostei</taxon>
        <taxon>Acanthomorphata</taxon>
        <taxon>Ovalentaria</taxon>
        <taxon>Atherinomorphae</taxon>
        <taxon>Cyprinodontiformes</taxon>
        <taxon>Goodeidae</taxon>
        <taxon>Goodea</taxon>
    </lineage>
</organism>
<keyword evidence="1" id="KW-0175">Coiled coil</keyword>
<accession>A0ABV0MJU1</accession>
<evidence type="ECO:0000313" key="4">
    <source>
        <dbReference type="EMBL" id="MEQ2158683.1"/>
    </source>
</evidence>
<reference evidence="4 5" key="1">
    <citation type="submission" date="2021-06" db="EMBL/GenBank/DDBJ databases">
        <authorList>
            <person name="Palmer J.M."/>
        </authorList>
    </citation>
    <scope>NUCLEOTIDE SEQUENCE [LARGE SCALE GENOMIC DNA]</scope>
    <source>
        <strain evidence="4 5">GA_2019</strain>
        <tissue evidence="4">Muscle</tissue>
    </source>
</reference>
<comment type="caution">
    <text evidence="4">The sequence shown here is derived from an EMBL/GenBank/DDBJ whole genome shotgun (WGS) entry which is preliminary data.</text>
</comment>
<evidence type="ECO:0000259" key="3">
    <source>
        <dbReference type="Pfam" id="PF02759"/>
    </source>
</evidence>
<dbReference type="InterPro" id="IPR037213">
    <property type="entry name" value="Run_dom_sf"/>
</dbReference>
<dbReference type="SUPFAM" id="SSF140741">
    <property type="entry name" value="RUN domain-like"/>
    <property type="match status" value="1"/>
</dbReference>
<dbReference type="Pfam" id="PF02759">
    <property type="entry name" value="RUN"/>
    <property type="match status" value="1"/>
</dbReference>
<dbReference type="Proteomes" id="UP001476798">
    <property type="component" value="Unassembled WGS sequence"/>
</dbReference>
<sequence>MRDPMAMERANLLNMAKLSIKGLIESALSFGRTLDSDYPPLQQFFVVMEHCLKHGLRVSAQRYYDPEQLCVLQDPSGQSQGMASSGTYAETAGRLPATPHHSKRPPQVHPRQKKTPHDFYEDSALMLEEEGAVIVGLLVGLNVIDANLCVKGEDLDSQLHGSWSSEQSRFTREVQLEAHRGGGGCKNKISKSKLQK</sequence>
<evidence type="ECO:0000313" key="5">
    <source>
        <dbReference type="Proteomes" id="UP001476798"/>
    </source>
</evidence>
<name>A0ABV0MJU1_9TELE</name>
<feature type="domain" description="RUN" evidence="3">
    <location>
        <begin position="112"/>
        <end position="151"/>
    </location>
</feature>
<dbReference type="PANTHER" id="PTHR45956">
    <property type="entry name" value="RUN AND FYVE DOMAIN-CONTAINING PROTEIN 2-LIKE PROTEIN"/>
    <property type="match status" value="1"/>
</dbReference>
<feature type="region of interest" description="Disordered" evidence="2">
    <location>
        <begin position="92"/>
        <end position="115"/>
    </location>
</feature>
<dbReference type="PANTHER" id="PTHR45956:SF3">
    <property type="entry name" value="RUN AND FYVE DOMAIN-CONTAINING PROTEIN 2"/>
    <property type="match status" value="1"/>
</dbReference>
<dbReference type="EMBL" id="JAHRIO010001086">
    <property type="protein sequence ID" value="MEQ2158683.1"/>
    <property type="molecule type" value="Genomic_DNA"/>
</dbReference>
<keyword evidence="5" id="KW-1185">Reference proteome</keyword>
<dbReference type="InterPro" id="IPR047335">
    <property type="entry name" value="RUFY1-3"/>
</dbReference>
<evidence type="ECO:0000256" key="1">
    <source>
        <dbReference type="ARBA" id="ARBA00023054"/>
    </source>
</evidence>
<feature type="non-terminal residue" evidence="4">
    <location>
        <position position="1"/>
    </location>
</feature>
<proteinExistence type="predicted"/>
<dbReference type="InterPro" id="IPR004012">
    <property type="entry name" value="Run_dom"/>
</dbReference>
<evidence type="ECO:0000256" key="2">
    <source>
        <dbReference type="SAM" id="MobiDB-lite"/>
    </source>
</evidence>